<keyword evidence="2" id="KW-1185">Reference proteome</keyword>
<dbReference type="EMBL" id="JAUSWA010000064">
    <property type="protein sequence ID" value="MDQ0497256.1"/>
    <property type="molecule type" value="Genomic_DNA"/>
</dbReference>
<evidence type="ECO:0000313" key="2">
    <source>
        <dbReference type="Proteomes" id="UP001242811"/>
    </source>
</evidence>
<name>A0ABU0L7K5_9BACL</name>
<dbReference type="Proteomes" id="UP001242811">
    <property type="component" value="Unassembled WGS sequence"/>
</dbReference>
<gene>
    <name evidence="1" type="ORF">QOZ95_005475</name>
</gene>
<reference evidence="1 2" key="1">
    <citation type="submission" date="2023-07" db="EMBL/GenBank/DDBJ databases">
        <title>Genomic Encyclopedia of Type Strains, Phase IV (KMG-IV): sequencing the most valuable type-strain genomes for metagenomic binning, comparative biology and taxonomic classification.</title>
        <authorList>
            <person name="Goeker M."/>
        </authorList>
    </citation>
    <scope>NUCLEOTIDE SEQUENCE [LARGE SCALE GENOMIC DNA]</scope>
    <source>
        <strain evidence="1 2">DSM 14914</strain>
    </source>
</reference>
<sequence>MKIELKNEYMKKMEDLMIDAVLLQEQENESLFKQFGSKLQSICDKHPELLDDLMVMEEIMVEIGTAGELYEIGFKQAISIVQDYGFQTATNLINPAVQESA</sequence>
<evidence type="ECO:0008006" key="3">
    <source>
        <dbReference type="Google" id="ProtNLM"/>
    </source>
</evidence>
<proteinExistence type="predicted"/>
<evidence type="ECO:0000313" key="1">
    <source>
        <dbReference type="EMBL" id="MDQ0497256.1"/>
    </source>
</evidence>
<protein>
    <recommendedName>
        <fullName evidence="3">Phage protein</fullName>
    </recommendedName>
</protein>
<organism evidence="1 2">
    <name type="scientific">Paenibacillus brasilensis</name>
    <dbReference type="NCBI Taxonomy" id="128574"/>
    <lineage>
        <taxon>Bacteria</taxon>
        <taxon>Bacillati</taxon>
        <taxon>Bacillota</taxon>
        <taxon>Bacilli</taxon>
        <taxon>Bacillales</taxon>
        <taxon>Paenibacillaceae</taxon>
        <taxon>Paenibacillus</taxon>
    </lineage>
</organism>
<dbReference type="RefSeq" id="WP_307500549.1">
    <property type="nucleotide sequence ID" value="NZ_JAUSWA010000064.1"/>
</dbReference>
<accession>A0ABU0L7K5</accession>
<comment type="caution">
    <text evidence="1">The sequence shown here is derived from an EMBL/GenBank/DDBJ whole genome shotgun (WGS) entry which is preliminary data.</text>
</comment>